<dbReference type="GO" id="GO:0008168">
    <property type="term" value="F:methyltransferase activity"/>
    <property type="evidence" value="ECO:0007669"/>
    <property type="project" value="UniProtKB-KW"/>
</dbReference>
<proteinExistence type="predicted"/>
<dbReference type="KEGG" id="psyo:PB01_17255"/>
<dbReference type="SUPFAM" id="SSF53335">
    <property type="entry name" value="S-adenosyl-L-methionine-dependent methyltransferases"/>
    <property type="match status" value="1"/>
</dbReference>
<keyword evidence="5" id="KW-1185">Reference proteome</keyword>
<name>A0A5J6SQX5_9BACI</name>
<dbReference type="GO" id="GO:0032259">
    <property type="term" value="P:methylation"/>
    <property type="evidence" value="ECO:0007669"/>
    <property type="project" value="UniProtKB-KW"/>
</dbReference>
<evidence type="ECO:0000313" key="4">
    <source>
        <dbReference type="EMBL" id="QFG00409.1"/>
    </source>
</evidence>
<keyword evidence="2" id="KW-0808">Transferase</keyword>
<protein>
    <submittedName>
        <fullName evidence="4">Uncharacterized protein</fullName>
    </submittedName>
</protein>
<dbReference type="GO" id="GO:0009307">
    <property type="term" value="P:DNA restriction-modification system"/>
    <property type="evidence" value="ECO:0007669"/>
    <property type="project" value="UniProtKB-KW"/>
</dbReference>
<reference evidence="4 5" key="1">
    <citation type="submission" date="2018-07" db="EMBL/GenBank/DDBJ databases">
        <title>Complete genome sequence of Psychrobacillus sp. PB01, isolated from iceberg, and comparative genome analysis of Psychrobacillus strains.</title>
        <authorList>
            <person name="Lee P.C."/>
        </authorList>
    </citation>
    <scope>NUCLEOTIDE SEQUENCE [LARGE SCALE GENOMIC DNA]</scope>
    <source>
        <strain evidence="4 5">PB01</strain>
    </source>
</reference>
<accession>A0A5J6SQX5</accession>
<evidence type="ECO:0000313" key="5">
    <source>
        <dbReference type="Proteomes" id="UP000325517"/>
    </source>
</evidence>
<organism evidence="4 5">
    <name type="scientific">Psychrobacillus glaciei</name>
    <dbReference type="NCBI Taxonomy" id="2283160"/>
    <lineage>
        <taxon>Bacteria</taxon>
        <taxon>Bacillati</taxon>
        <taxon>Bacillota</taxon>
        <taxon>Bacilli</taxon>
        <taxon>Bacillales</taxon>
        <taxon>Bacillaceae</taxon>
        <taxon>Psychrobacillus</taxon>
    </lineage>
</organism>
<dbReference type="InterPro" id="IPR001525">
    <property type="entry name" value="C5_MeTfrase"/>
</dbReference>
<keyword evidence="3" id="KW-0680">Restriction system</keyword>
<evidence type="ECO:0000256" key="2">
    <source>
        <dbReference type="ARBA" id="ARBA00022679"/>
    </source>
</evidence>
<dbReference type="Pfam" id="PF00145">
    <property type="entry name" value="DNA_methylase"/>
    <property type="match status" value="1"/>
</dbReference>
<dbReference type="InterPro" id="IPR029063">
    <property type="entry name" value="SAM-dependent_MTases_sf"/>
</dbReference>
<dbReference type="Gene3D" id="3.40.50.150">
    <property type="entry name" value="Vaccinia Virus protein VP39"/>
    <property type="match status" value="1"/>
</dbReference>
<keyword evidence="1" id="KW-0489">Methyltransferase</keyword>
<dbReference type="OrthoDB" id="9813719at2"/>
<gene>
    <name evidence="4" type="ORF">PB01_17255</name>
</gene>
<evidence type="ECO:0000256" key="1">
    <source>
        <dbReference type="ARBA" id="ARBA00022603"/>
    </source>
</evidence>
<evidence type="ECO:0000256" key="3">
    <source>
        <dbReference type="ARBA" id="ARBA00022747"/>
    </source>
</evidence>
<dbReference type="Proteomes" id="UP000325517">
    <property type="component" value="Chromosome"/>
</dbReference>
<dbReference type="EMBL" id="CP031223">
    <property type="protein sequence ID" value="QFG00409.1"/>
    <property type="molecule type" value="Genomic_DNA"/>
</dbReference>
<dbReference type="AlphaFoldDB" id="A0A5J6SQX5"/>
<sequence length="77" mass="8659">MLLGLLDKLPFKTIYVNEIDDNIAAVFSQNFNINPDVRGVREVTNEELPEHDVLIGGFSCVSFLIVSQNPKRKGIKK</sequence>